<accession>A0A975BJ87</accession>
<dbReference type="RefSeq" id="WP_246556244.1">
    <property type="nucleotide sequence ID" value="NZ_CP061800.1"/>
</dbReference>
<keyword evidence="2" id="KW-1185">Reference proteome</keyword>
<dbReference type="EMBL" id="CP061800">
    <property type="protein sequence ID" value="QTA86461.1"/>
    <property type="molecule type" value="Genomic_DNA"/>
</dbReference>
<dbReference type="AlphaFoldDB" id="A0A975BJ87"/>
<evidence type="ECO:0000313" key="1">
    <source>
        <dbReference type="EMBL" id="QTA86461.1"/>
    </source>
</evidence>
<dbReference type="Proteomes" id="UP000663722">
    <property type="component" value="Chromosome"/>
</dbReference>
<sequence length="215" mass="24106">MKEIWIIGTGHFGLHALRKLSNNHEKKHFVLVDPLRENLHQGRGPNRTLEQSDGADFLNQHLRSENAPDWIIPALPVHLAAEWCLLRLGANQLCRVSLPHEILPLLPNPIQGDSGDIYVSHATFRCPDDCAEPRNICTVTRAPRKQNMFELLENTDLPSFESLVIRSHQLGPGVGGYRPEQLFTLLNQVINAKGRVLVSTACRCHGVVTGLEHFN</sequence>
<dbReference type="KEGG" id="dmm:dnm_024840"/>
<organism evidence="1 2">
    <name type="scientific">Desulfonema magnum</name>
    <dbReference type="NCBI Taxonomy" id="45655"/>
    <lineage>
        <taxon>Bacteria</taxon>
        <taxon>Pseudomonadati</taxon>
        <taxon>Thermodesulfobacteriota</taxon>
        <taxon>Desulfobacteria</taxon>
        <taxon>Desulfobacterales</taxon>
        <taxon>Desulfococcaceae</taxon>
        <taxon>Desulfonema</taxon>
    </lineage>
</organism>
<name>A0A975BJ87_9BACT</name>
<gene>
    <name evidence="1" type="ORF">dnm_024840</name>
</gene>
<proteinExistence type="predicted"/>
<protein>
    <recommendedName>
        <fullName evidence="3">Potassium transporter</fullName>
    </recommendedName>
</protein>
<evidence type="ECO:0000313" key="2">
    <source>
        <dbReference type="Proteomes" id="UP000663722"/>
    </source>
</evidence>
<reference evidence="1" key="1">
    <citation type="journal article" date="2021" name="Microb. Physiol.">
        <title>Proteogenomic Insights into the Physiology of Marine, Sulfate-Reducing, Filamentous Desulfonema limicola and Desulfonema magnum.</title>
        <authorList>
            <person name="Schnaars V."/>
            <person name="Wohlbrand L."/>
            <person name="Scheve S."/>
            <person name="Hinrichs C."/>
            <person name="Reinhardt R."/>
            <person name="Rabus R."/>
        </authorList>
    </citation>
    <scope>NUCLEOTIDE SEQUENCE</scope>
    <source>
        <strain evidence="1">4be13</strain>
    </source>
</reference>
<evidence type="ECO:0008006" key="3">
    <source>
        <dbReference type="Google" id="ProtNLM"/>
    </source>
</evidence>